<dbReference type="SMART" id="SM01332">
    <property type="entry name" value="Cyclin_C"/>
    <property type="match status" value="1"/>
</dbReference>
<keyword evidence="2 4" id="KW-0195">Cyclin</keyword>
<dbReference type="InterPro" id="IPR048258">
    <property type="entry name" value="Cyclins_cyclin-box"/>
</dbReference>
<dbReference type="InterPro" id="IPR046965">
    <property type="entry name" value="Cyclin_A/B-like"/>
</dbReference>
<dbReference type="InterPro" id="IPR004367">
    <property type="entry name" value="Cyclin_C-dom"/>
</dbReference>
<protein>
    <submittedName>
        <fullName evidence="7">B-type cyclin</fullName>
    </submittedName>
</protein>
<evidence type="ECO:0000259" key="6">
    <source>
        <dbReference type="SMART" id="SM01332"/>
    </source>
</evidence>
<dbReference type="CDD" id="cd20512">
    <property type="entry name" value="CYCLIN_CLBs_yeast_rpt2"/>
    <property type="match status" value="1"/>
</dbReference>
<dbReference type="PIRSF" id="PIRSF001771">
    <property type="entry name" value="Cyclin_A_B_D_E"/>
    <property type="match status" value="1"/>
</dbReference>
<dbReference type="InterPro" id="IPR036915">
    <property type="entry name" value="Cyclin-like_sf"/>
</dbReference>
<dbReference type="InterPro" id="IPR039361">
    <property type="entry name" value="Cyclin"/>
</dbReference>
<reference evidence="7 8" key="1">
    <citation type="journal article" date="2023" name="Elife">
        <title>Identification of key yeast species and microbe-microbe interactions impacting larval growth of Drosophila in the wild.</title>
        <authorList>
            <person name="Mure A."/>
            <person name="Sugiura Y."/>
            <person name="Maeda R."/>
            <person name="Honda K."/>
            <person name="Sakurai N."/>
            <person name="Takahashi Y."/>
            <person name="Watada M."/>
            <person name="Katoh T."/>
            <person name="Gotoh A."/>
            <person name="Gotoh Y."/>
            <person name="Taniguchi I."/>
            <person name="Nakamura K."/>
            <person name="Hayashi T."/>
            <person name="Katayama T."/>
            <person name="Uemura T."/>
            <person name="Hattori Y."/>
        </authorList>
    </citation>
    <scope>NUCLEOTIDE SEQUENCE [LARGE SCALE GENOMIC DNA]</scope>
    <source>
        <strain evidence="7 8">PK-24</strain>
    </source>
</reference>
<feature type="domain" description="Cyclin-like" evidence="5">
    <location>
        <begin position="266"/>
        <end position="350"/>
    </location>
</feature>
<dbReference type="Pfam" id="PF00134">
    <property type="entry name" value="Cyclin_N"/>
    <property type="match status" value="1"/>
</dbReference>
<dbReference type="PROSITE" id="PS00292">
    <property type="entry name" value="CYCLINS"/>
    <property type="match status" value="1"/>
</dbReference>
<dbReference type="EMBL" id="BTGB01000003">
    <property type="protein sequence ID" value="GMM46348.1"/>
    <property type="molecule type" value="Genomic_DNA"/>
</dbReference>
<dbReference type="GO" id="GO:0051301">
    <property type="term" value="P:cell division"/>
    <property type="evidence" value="ECO:0007669"/>
    <property type="project" value="UniProtKB-KW"/>
</dbReference>
<keyword evidence="3" id="KW-0131">Cell cycle</keyword>
<dbReference type="GO" id="GO:0044772">
    <property type="term" value="P:mitotic cell cycle phase transition"/>
    <property type="evidence" value="ECO:0007669"/>
    <property type="project" value="InterPro"/>
</dbReference>
<dbReference type="FunFam" id="1.10.472.10:FF:000001">
    <property type="entry name" value="G2/mitotic-specific cyclin"/>
    <property type="match status" value="1"/>
</dbReference>
<dbReference type="GO" id="GO:0007346">
    <property type="term" value="P:regulation of mitotic cell cycle"/>
    <property type="evidence" value="ECO:0007669"/>
    <property type="project" value="UniProtKB-ARBA"/>
</dbReference>
<dbReference type="Proteomes" id="UP001378960">
    <property type="component" value="Unassembled WGS sequence"/>
</dbReference>
<organism evidence="7 8">
    <name type="scientific">Pichia kluyveri</name>
    <name type="common">Yeast</name>
    <dbReference type="NCBI Taxonomy" id="36015"/>
    <lineage>
        <taxon>Eukaryota</taxon>
        <taxon>Fungi</taxon>
        <taxon>Dikarya</taxon>
        <taxon>Ascomycota</taxon>
        <taxon>Saccharomycotina</taxon>
        <taxon>Pichiomycetes</taxon>
        <taxon>Pichiales</taxon>
        <taxon>Pichiaceae</taxon>
        <taxon>Pichia</taxon>
    </lineage>
</organism>
<gene>
    <name evidence="7" type="ORF">DAPK24_029230</name>
</gene>
<dbReference type="AlphaFoldDB" id="A0AAV5R696"/>
<proteinExistence type="inferred from homology"/>
<evidence type="ECO:0000256" key="2">
    <source>
        <dbReference type="ARBA" id="ARBA00023127"/>
    </source>
</evidence>
<evidence type="ECO:0000256" key="4">
    <source>
        <dbReference type="RuleBase" id="RU000383"/>
    </source>
</evidence>
<evidence type="ECO:0000259" key="5">
    <source>
        <dbReference type="SMART" id="SM00385"/>
    </source>
</evidence>
<dbReference type="PANTHER" id="PTHR10177">
    <property type="entry name" value="CYCLINS"/>
    <property type="match status" value="1"/>
</dbReference>
<evidence type="ECO:0000313" key="7">
    <source>
        <dbReference type="EMBL" id="GMM46348.1"/>
    </source>
</evidence>
<dbReference type="SUPFAM" id="SSF47954">
    <property type="entry name" value="Cyclin-like"/>
    <property type="match status" value="2"/>
</dbReference>
<evidence type="ECO:0000313" key="8">
    <source>
        <dbReference type="Proteomes" id="UP001378960"/>
    </source>
</evidence>
<evidence type="ECO:0000256" key="1">
    <source>
        <dbReference type="ARBA" id="ARBA00022618"/>
    </source>
</evidence>
<keyword evidence="8" id="KW-1185">Reference proteome</keyword>
<dbReference type="SMART" id="SM00385">
    <property type="entry name" value="CYCLIN"/>
    <property type="match status" value="2"/>
</dbReference>
<feature type="domain" description="Cyclin-like" evidence="5">
    <location>
        <begin position="363"/>
        <end position="445"/>
    </location>
</feature>
<dbReference type="InterPro" id="IPR006671">
    <property type="entry name" value="Cyclin_N"/>
</dbReference>
<dbReference type="Pfam" id="PF02984">
    <property type="entry name" value="Cyclin_C"/>
    <property type="match status" value="1"/>
</dbReference>
<comment type="caution">
    <text evidence="7">The sequence shown here is derived from an EMBL/GenBank/DDBJ whole genome shotgun (WGS) entry which is preliminary data.</text>
</comment>
<dbReference type="InterPro" id="IPR013763">
    <property type="entry name" value="Cyclin-like_dom"/>
</dbReference>
<dbReference type="Gene3D" id="1.10.472.10">
    <property type="entry name" value="Cyclin-like"/>
    <property type="match status" value="2"/>
</dbReference>
<dbReference type="GO" id="GO:0016538">
    <property type="term" value="F:cyclin-dependent protein serine/threonine kinase regulator activity"/>
    <property type="evidence" value="ECO:0007669"/>
    <property type="project" value="InterPro"/>
</dbReference>
<name>A0AAV5R696_PICKL</name>
<sequence>MQIHADENENIPLNSRVKEGNIVHSSRERRVLGGKENINNNTLTNNAISVTLERHNHGIVENNNNHILKETDDEGSHLTAISGTTISSPFITKHIEINHNNNNNNNNEAVTNEKENIPERYEEIEEDKSIMERTDEQILDESRRMSLKRTAPLDDEDGELLEPDQTQEIKRVRVENDLNNIVDDVDVDETDELNELNVVHNPRNQINDQNWDDLDSGDFDDPLMVSEYVGDIFEYLHELELKSMPDPNYLQMQRNLRPKMRSILVDWIVEVHLKFKLLPETLYLSINIMDRFLSKELVQVDRLQLLATGAIFIAAKYEEVYSPSIKNYAYVTDGAFTEDEILGAERFILEILNFNMSYPNPMNFLRRISKADDYDVNSRTIGKYLLEITSVDHKFIGYLPSLCAASAMFISRKMIGKNDWNNNLIHYSGGYKINDFQNIVLMIMDYLISPIIHEEFFKKYASRKFMKVSILARQWAKKINREGKNILEDDV</sequence>
<accession>A0AAV5R696</accession>
<comment type="similarity">
    <text evidence="4">Belongs to the cyclin family.</text>
</comment>
<keyword evidence="1" id="KW-0132">Cell division</keyword>
<feature type="domain" description="Cyclin C-terminal" evidence="6">
    <location>
        <begin position="359"/>
        <end position="474"/>
    </location>
</feature>
<evidence type="ECO:0000256" key="3">
    <source>
        <dbReference type="ARBA" id="ARBA00023306"/>
    </source>
</evidence>